<dbReference type="Pfam" id="PF13246">
    <property type="entry name" value="Cation_ATPase"/>
    <property type="match status" value="1"/>
</dbReference>
<keyword evidence="9 18" id="KW-0812">Transmembrane</keyword>
<dbReference type="InterPro" id="IPR059000">
    <property type="entry name" value="ATPase_P-type_domA"/>
</dbReference>
<feature type="transmembrane region" description="Helical" evidence="18">
    <location>
        <begin position="859"/>
        <end position="877"/>
    </location>
</feature>
<evidence type="ECO:0000256" key="18">
    <source>
        <dbReference type="SAM" id="Phobius"/>
    </source>
</evidence>
<keyword evidence="15 18" id="KW-0472">Membrane</keyword>
<evidence type="ECO:0000256" key="14">
    <source>
        <dbReference type="ARBA" id="ARBA00022989"/>
    </source>
</evidence>
<evidence type="ECO:0000313" key="21">
    <source>
        <dbReference type="Proteomes" id="UP001600894"/>
    </source>
</evidence>
<dbReference type="Gene3D" id="3.40.50.1000">
    <property type="entry name" value="HAD superfamily/HAD-like"/>
    <property type="match status" value="1"/>
</dbReference>
<feature type="transmembrane region" description="Helical" evidence="18">
    <location>
        <begin position="769"/>
        <end position="792"/>
    </location>
</feature>
<dbReference type="NCBIfam" id="TIGR01524">
    <property type="entry name" value="ATPase-IIIB_Mg"/>
    <property type="match status" value="1"/>
</dbReference>
<evidence type="ECO:0000256" key="15">
    <source>
        <dbReference type="ARBA" id="ARBA00023136"/>
    </source>
</evidence>
<dbReference type="Pfam" id="PF00689">
    <property type="entry name" value="Cation_ATPase_C"/>
    <property type="match status" value="1"/>
</dbReference>
<dbReference type="SFLD" id="SFLDS00003">
    <property type="entry name" value="Haloacid_Dehalogenase"/>
    <property type="match status" value="1"/>
</dbReference>
<dbReference type="InterPro" id="IPR023214">
    <property type="entry name" value="HAD_sf"/>
</dbReference>
<reference evidence="20 21" key="1">
    <citation type="submission" date="2024-04" db="EMBL/GenBank/DDBJ databases">
        <title>Defined microbial consortia suppress multidrug-resistant proinflammatory Enterobacteriaceae via ecological control.</title>
        <authorList>
            <person name="Furuichi M."/>
            <person name="Kawaguchi T."/>
            <person name="Pust M."/>
            <person name="Yasuma K."/>
            <person name="Plichta D."/>
            <person name="Hasegawa N."/>
            <person name="Ohya T."/>
            <person name="Bhattarai S."/>
            <person name="Sasajima S."/>
            <person name="Aoto Y."/>
            <person name="Tuganbaev T."/>
            <person name="Yaginuma M."/>
            <person name="Ueda M."/>
            <person name="Okahashi N."/>
            <person name="Amafuji K."/>
            <person name="Kiridooshi Y."/>
            <person name="Sugita K."/>
            <person name="Strazar M."/>
            <person name="Skelly A."/>
            <person name="Suda W."/>
            <person name="Hattori M."/>
            <person name="Nakamoto N."/>
            <person name="Caballero S."/>
            <person name="Norman J."/>
            <person name="Olle B."/>
            <person name="Tanoue T."/>
            <person name="Arita M."/>
            <person name="Bucci V."/>
            <person name="Atarashi K."/>
            <person name="Xavier R."/>
            <person name="Honda K."/>
        </authorList>
    </citation>
    <scope>NUCLEOTIDE SEQUENCE [LARGE SCALE GENOMIC DNA]</scope>
    <source>
        <strain evidence="21">f13</strain>
    </source>
</reference>
<evidence type="ECO:0000256" key="9">
    <source>
        <dbReference type="ARBA" id="ARBA00022692"/>
    </source>
</evidence>
<dbReference type="NCBIfam" id="NF011702">
    <property type="entry name" value="PRK15122.1"/>
    <property type="match status" value="1"/>
</dbReference>
<accession>A0ABQ0AWT3</accession>
<gene>
    <name evidence="20" type="primary">mgtA_2</name>
    <name evidence="20" type="ORF">F130042H8_15170</name>
</gene>
<dbReference type="InterPro" id="IPR023299">
    <property type="entry name" value="ATPase_P-typ_cyto_dom_N"/>
</dbReference>
<dbReference type="SUPFAM" id="SSF81660">
    <property type="entry name" value="Metal cation-transporting ATPase, ATP-binding domain N"/>
    <property type="match status" value="1"/>
</dbReference>
<dbReference type="SMART" id="SM00831">
    <property type="entry name" value="Cation_ATPase_N"/>
    <property type="match status" value="1"/>
</dbReference>
<keyword evidence="14 18" id="KW-1133">Transmembrane helix</keyword>
<comment type="function">
    <text evidence="1">Mediates magnesium influx to the cytosol.</text>
</comment>
<dbReference type="InterPro" id="IPR044492">
    <property type="entry name" value="P_typ_ATPase_HD_dom"/>
</dbReference>
<dbReference type="EMBL" id="BAABXL010000001">
    <property type="protein sequence ID" value="GAA6268457.1"/>
    <property type="molecule type" value="Genomic_DNA"/>
</dbReference>
<feature type="transmembrane region" description="Helical" evidence="18">
    <location>
        <begin position="311"/>
        <end position="338"/>
    </location>
</feature>
<keyword evidence="7" id="KW-0997">Cell inner membrane</keyword>
<dbReference type="InterPro" id="IPR004014">
    <property type="entry name" value="ATPase_P-typ_cation-transptr_N"/>
</dbReference>
<name>A0ABQ0AWT3_9FIRM</name>
<dbReference type="Proteomes" id="UP001600894">
    <property type="component" value="Unassembled WGS sequence"/>
</dbReference>
<keyword evidence="6" id="KW-1003">Cell membrane</keyword>
<evidence type="ECO:0000256" key="7">
    <source>
        <dbReference type="ARBA" id="ARBA00022519"/>
    </source>
</evidence>
<comment type="subcellular location">
    <subcellularLocation>
        <location evidence="2">Cell inner membrane</location>
        <topology evidence="2">Multi-pass membrane protein</topology>
    </subcellularLocation>
</comment>
<dbReference type="SFLD" id="SFLDG00002">
    <property type="entry name" value="C1.7:_P-type_atpase_like"/>
    <property type="match status" value="1"/>
</dbReference>
<dbReference type="EC" id="7.2.2.14" evidence="4"/>
<evidence type="ECO:0000256" key="2">
    <source>
        <dbReference type="ARBA" id="ARBA00004429"/>
    </source>
</evidence>
<feature type="transmembrane region" description="Helical" evidence="18">
    <location>
        <begin position="883"/>
        <end position="907"/>
    </location>
</feature>
<protein>
    <recommendedName>
        <fullName evidence="5">Magnesium-transporting ATPase, P-type 1</fullName>
        <ecNumber evidence="4">7.2.2.14</ecNumber>
    </recommendedName>
    <alternativeName>
        <fullName evidence="16">Mg(2+) transport ATPase, P-type 1</fullName>
    </alternativeName>
</protein>
<dbReference type="InterPro" id="IPR018303">
    <property type="entry name" value="ATPase_P-typ_P_site"/>
</dbReference>
<comment type="catalytic activity">
    <reaction evidence="17">
        <text>Mg(2+)(out) + ATP + H2O = Mg(2+)(in) + ADP + phosphate + H(+)</text>
        <dbReference type="Rhea" id="RHEA:10260"/>
        <dbReference type="ChEBI" id="CHEBI:15377"/>
        <dbReference type="ChEBI" id="CHEBI:15378"/>
        <dbReference type="ChEBI" id="CHEBI:18420"/>
        <dbReference type="ChEBI" id="CHEBI:30616"/>
        <dbReference type="ChEBI" id="CHEBI:43474"/>
        <dbReference type="ChEBI" id="CHEBI:456216"/>
        <dbReference type="EC" id="7.2.2.14"/>
    </reaction>
</comment>
<dbReference type="Gene3D" id="1.20.1110.10">
    <property type="entry name" value="Calcium-transporting ATPase, transmembrane domain"/>
    <property type="match status" value="1"/>
</dbReference>
<evidence type="ECO:0000256" key="5">
    <source>
        <dbReference type="ARBA" id="ARBA00013555"/>
    </source>
</evidence>
<evidence type="ECO:0000256" key="13">
    <source>
        <dbReference type="ARBA" id="ARBA00022967"/>
    </source>
</evidence>
<keyword evidence="10" id="KW-0547">Nucleotide-binding</keyword>
<organism evidence="20 21">
    <name type="scientific">Enterocloster alcoholdehydrogenati</name>
    <dbReference type="NCBI Taxonomy" id="2547410"/>
    <lineage>
        <taxon>Bacteria</taxon>
        <taxon>Bacillati</taxon>
        <taxon>Bacillota</taxon>
        <taxon>Clostridia</taxon>
        <taxon>Lachnospirales</taxon>
        <taxon>Lachnospiraceae</taxon>
        <taxon>Enterocloster</taxon>
    </lineage>
</organism>
<dbReference type="Pfam" id="PF00690">
    <property type="entry name" value="Cation_ATPase_N"/>
    <property type="match status" value="1"/>
</dbReference>
<proteinExistence type="inferred from homology"/>
<dbReference type="SUPFAM" id="SSF81665">
    <property type="entry name" value="Calcium ATPase, transmembrane domain M"/>
    <property type="match status" value="1"/>
</dbReference>
<evidence type="ECO:0000313" key="20">
    <source>
        <dbReference type="EMBL" id="GAA6268457.1"/>
    </source>
</evidence>
<dbReference type="InterPro" id="IPR006415">
    <property type="entry name" value="P-type_ATPase_IIIB"/>
</dbReference>
<keyword evidence="13" id="KW-1278">Translocase</keyword>
<feature type="domain" description="Cation-transporting P-type ATPase N-terminal" evidence="19">
    <location>
        <begin position="30"/>
        <end position="103"/>
    </location>
</feature>
<dbReference type="PANTHER" id="PTHR42861">
    <property type="entry name" value="CALCIUM-TRANSPORTING ATPASE"/>
    <property type="match status" value="1"/>
</dbReference>
<evidence type="ECO:0000256" key="17">
    <source>
        <dbReference type="ARBA" id="ARBA00047295"/>
    </source>
</evidence>
<dbReference type="SUPFAM" id="SSF81653">
    <property type="entry name" value="Calcium ATPase, transduction domain A"/>
    <property type="match status" value="1"/>
</dbReference>
<evidence type="ECO:0000256" key="16">
    <source>
        <dbReference type="ARBA" id="ARBA00029806"/>
    </source>
</evidence>
<dbReference type="InterPro" id="IPR006068">
    <property type="entry name" value="ATPase_P-typ_cation-transptr_C"/>
</dbReference>
<dbReference type="Pfam" id="PF00122">
    <property type="entry name" value="E1-E2_ATPase"/>
    <property type="match status" value="1"/>
</dbReference>
<keyword evidence="11" id="KW-0067">ATP-binding</keyword>
<dbReference type="CDD" id="cd02077">
    <property type="entry name" value="P-type_ATPase_Mg"/>
    <property type="match status" value="1"/>
</dbReference>
<comment type="caution">
    <text evidence="20">The sequence shown here is derived from an EMBL/GenBank/DDBJ whole genome shotgun (WGS) entry which is preliminary data.</text>
</comment>
<sequence length="923" mass="101558">MNKKKMSGRQMFLAAETAMVYNEQKRRIHFAATHSIREVLKSVNTALCGLSAEGVVANRAEYGMNKVTRQKKKTLAQSLVGAFVNPFTVILSCLAMVSAITDMLFPYMELFGNKKEDFDCLTVVIILTMVFISGTLRFVQESRSGNAAERLLAMITTTCTVDRREQGDVEIPLEDAVVGDIVHLCAGDMIPADLRIVEAKDLFVSQSSLTGESEPIEKMPKTAEAERDSITEYANIAFMGSNVISGSAVGVIVAVGDNTLFGSMTSSVAEEAAETNFTKGVNAVSWVLIRFMMVMVPLVFVMNGITKGDWLGAFLFAVSIAVGLTPEMLPMIVTTCLAKGAVSMSRKKTIVKNLNSIQNFGAIDILCTDKTGTLTQDQVVLEYHMNVSGKEDMRVLRHAYLNSFFQTGYKNLMDVAIIKKTEEQEAEDPRLIDLSEHYEKADEIPFDFTRRRLTTVVRDKTGKTQMVTKGAVEEMLSVCSFAEYGKEVMPLTQELRNMILKTVDALNDKGFRVLAIAQKNSPSPAGAFGVKDECDMVLLGYLAFLDPPKETTAAAISALREYGVATKILTGDNDKVTRTICSQVGLNVRNMLLGSDLEKMSDRELAEAAEQTEVFAKLTPDQKVRVVSVLRRAGHTVGFMGDGINDAAAMKSADIGISVDTAVDVAKESADIVLLEKDLMVLEKGIIEGRKTYANMIKYIKMTASSNFGNMFSVLAASALLPFLPMMSVQLIVLNLIYDLSCTAIPWDNVDKEFLRVPRKWDASSVGSFMIWIGPTSSVFDFVTYIFMYFVFCPRFVSGGILYNDLASHFGGAELLRMQTAYAAMFQAGWFVESMWSQTLVIHMIRTPKLPFIQSRASALLTLVTCTGIAVLTVIPFTEIGKLLGFAALPASYFAYLIPCILLYMALATSMKKAYVRHYGQLL</sequence>
<feature type="transmembrane region" description="Helical" evidence="18">
    <location>
        <begin position="711"/>
        <end position="738"/>
    </location>
</feature>
<dbReference type="PRINTS" id="PR01836">
    <property type="entry name" value="MGATPASE"/>
</dbReference>
<dbReference type="InterPro" id="IPR023298">
    <property type="entry name" value="ATPase_P-typ_TM_dom_sf"/>
</dbReference>
<evidence type="ECO:0000259" key="19">
    <source>
        <dbReference type="SMART" id="SM00831"/>
    </source>
</evidence>
<dbReference type="NCBIfam" id="TIGR01494">
    <property type="entry name" value="ATPase_P-type"/>
    <property type="match status" value="2"/>
</dbReference>
<dbReference type="SFLD" id="SFLDF00027">
    <property type="entry name" value="p-type_atpase"/>
    <property type="match status" value="1"/>
</dbReference>
<keyword evidence="8" id="KW-0597">Phosphoprotein</keyword>
<dbReference type="InterPro" id="IPR001757">
    <property type="entry name" value="P_typ_ATPase"/>
</dbReference>
<dbReference type="Gene3D" id="3.40.1110.10">
    <property type="entry name" value="Calcium-transporting ATPase, cytoplasmic domain N"/>
    <property type="match status" value="1"/>
</dbReference>
<keyword evidence="21" id="KW-1185">Reference proteome</keyword>
<keyword evidence="12" id="KW-0460">Magnesium</keyword>
<evidence type="ECO:0000256" key="4">
    <source>
        <dbReference type="ARBA" id="ARBA00012786"/>
    </source>
</evidence>
<evidence type="ECO:0000256" key="10">
    <source>
        <dbReference type="ARBA" id="ARBA00022741"/>
    </source>
</evidence>
<dbReference type="SUPFAM" id="SSF56784">
    <property type="entry name" value="HAD-like"/>
    <property type="match status" value="1"/>
</dbReference>
<evidence type="ECO:0000256" key="11">
    <source>
        <dbReference type="ARBA" id="ARBA00022840"/>
    </source>
</evidence>
<evidence type="ECO:0000256" key="12">
    <source>
        <dbReference type="ARBA" id="ARBA00022842"/>
    </source>
</evidence>
<dbReference type="InterPro" id="IPR036412">
    <property type="entry name" value="HAD-like_sf"/>
</dbReference>
<evidence type="ECO:0000256" key="6">
    <source>
        <dbReference type="ARBA" id="ARBA00022475"/>
    </source>
</evidence>
<dbReference type="RefSeq" id="WP_390469545.1">
    <property type="nucleotide sequence ID" value="NZ_BAABXL010000001.1"/>
</dbReference>
<comment type="similarity">
    <text evidence="3">Belongs to the cation transport ATPase (P-type) (TC 3.A.3) family. Type IIIB subfamily.</text>
</comment>
<feature type="transmembrane region" description="Helical" evidence="18">
    <location>
        <begin position="79"/>
        <end position="101"/>
    </location>
</feature>
<evidence type="ECO:0000256" key="8">
    <source>
        <dbReference type="ARBA" id="ARBA00022553"/>
    </source>
</evidence>
<dbReference type="PROSITE" id="PS00154">
    <property type="entry name" value="ATPASE_E1_E2"/>
    <property type="match status" value="1"/>
</dbReference>
<evidence type="ECO:0000256" key="3">
    <source>
        <dbReference type="ARBA" id="ARBA00008746"/>
    </source>
</evidence>
<evidence type="ECO:0000256" key="1">
    <source>
        <dbReference type="ARBA" id="ARBA00003954"/>
    </source>
</evidence>
<feature type="transmembrane region" description="Helical" evidence="18">
    <location>
        <begin position="121"/>
        <end position="139"/>
    </location>
</feature>
<feature type="transmembrane region" description="Helical" evidence="18">
    <location>
        <begin position="287"/>
        <end position="305"/>
    </location>
</feature>
<dbReference type="InterPro" id="IPR008250">
    <property type="entry name" value="ATPase_P-typ_transduc_dom_A_sf"/>
</dbReference>
<dbReference type="Gene3D" id="2.70.150.10">
    <property type="entry name" value="Calcium-transporting ATPase, cytoplasmic transduction domain A"/>
    <property type="match status" value="1"/>
</dbReference>